<dbReference type="Gene3D" id="2.170.130.10">
    <property type="entry name" value="TonB-dependent receptor, plug domain"/>
    <property type="match status" value="1"/>
</dbReference>
<dbReference type="Proteomes" id="UP000077628">
    <property type="component" value="Unassembled WGS sequence"/>
</dbReference>
<dbReference type="PANTHER" id="PTHR30069">
    <property type="entry name" value="TONB-DEPENDENT OUTER MEMBRANE RECEPTOR"/>
    <property type="match status" value="1"/>
</dbReference>
<evidence type="ECO:0000256" key="4">
    <source>
        <dbReference type="ARBA" id="ARBA00022692"/>
    </source>
</evidence>
<reference evidence="15" key="1">
    <citation type="submission" date="2016-03" db="EMBL/GenBank/DDBJ databases">
        <authorList>
            <person name="Heylen K."/>
            <person name="De Vos P."/>
            <person name="Vekeman B."/>
        </authorList>
    </citation>
    <scope>NUCLEOTIDE SEQUENCE [LARGE SCALE GENOMIC DNA]</scope>
    <source>
        <strain evidence="15">R-45383</strain>
    </source>
</reference>
<dbReference type="InterPro" id="IPR012910">
    <property type="entry name" value="Plug_dom"/>
</dbReference>
<name>A0A177NZG8_9GAMM</name>
<dbReference type="Pfam" id="PF07715">
    <property type="entry name" value="Plug"/>
    <property type="match status" value="1"/>
</dbReference>
<comment type="similarity">
    <text evidence="10 11">Belongs to the TonB-dependent receptor family.</text>
</comment>
<feature type="domain" description="TonB-dependent receptor plug" evidence="13">
    <location>
        <begin position="46"/>
        <end position="150"/>
    </location>
</feature>
<dbReference type="AlphaFoldDB" id="A0A177NZG8"/>
<evidence type="ECO:0000313" key="15">
    <source>
        <dbReference type="Proteomes" id="UP000077628"/>
    </source>
</evidence>
<comment type="caution">
    <text evidence="14">The sequence shown here is derived from an EMBL/GenBank/DDBJ whole genome shotgun (WGS) entry which is preliminary data.</text>
</comment>
<keyword evidence="8 10" id="KW-0472">Membrane</keyword>
<dbReference type="PROSITE" id="PS52016">
    <property type="entry name" value="TONB_DEPENDENT_REC_3"/>
    <property type="match status" value="1"/>
</dbReference>
<evidence type="ECO:0000256" key="7">
    <source>
        <dbReference type="ARBA" id="ARBA00023077"/>
    </source>
</evidence>
<dbReference type="Pfam" id="PF00593">
    <property type="entry name" value="TonB_dep_Rec_b-barrel"/>
    <property type="match status" value="1"/>
</dbReference>
<dbReference type="GO" id="GO:0006811">
    <property type="term" value="P:monoatomic ion transport"/>
    <property type="evidence" value="ECO:0007669"/>
    <property type="project" value="UniProtKB-KW"/>
</dbReference>
<dbReference type="GO" id="GO:0009279">
    <property type="term" value="C:cell outer membrane"/>
    <property type="evidence" value="ECO:0007669"/>
    <property type="project" value="UniProtKB-SubCell"/>
</dbReference>
<gene>
    <name evidence="14" type="ORF">A1355_02375</name>
</gene>
<evidence type="ECO:0000256" key="9">
    <source>
        <dbReference type="ARBA" id="ARBA00023237"/>
    </source>
</evidence>
<keyword evidence="7 11" id="KW-0798">TonB box</keyword>
<evidence type="ECO:0000256" key="8">
    <source>
        <dbReference type="ARBA" id="ARBA00023136"/>
    </source>
</evidence>
<evidence type="ECO:0000256" key="1">
    <source>
        <dbReference type="ARBA" id="ARBA00004571"/>
    </source>
</evidence>
<dbReference type="Gene3D" id="2.40.170.20">
    <property type="entry name" value="TonB-dependent receptor, beta-barrel domain"/>
    <property type="match status" value="1"/>
</dbReference>
<dbReference type="STRING" id="702114.A1355_02375"/>
<evidence type="ECO:0000256" key="5">
    <source>
        <dbReference type="ARBA" id="ARBA00022729"/>
    </source>
</evidence>
<protein>
    <submittedName>
        <fullName evidence="14">TonB-dependent receptor</fullName>
    </submittedName>
</protein>
<organism evidence="14 15">
    <name type="scientific">Methylomonas koyamae</name>
    <dbReference type="NCBI Taxonomy" id="702114"/>
    <lineage>
        <taxon>Bacteria</taxon>
        <taxon>Pseudomonadati</taxon>
        <taxon>Pseudomonadota</taxon>
        <taxon>Gammaproteobacteria</taxon>
        <taxon>Methylococcales</taxon>
        <taxon>Methylococcaceae</taxon>
        <taxon>Methylomonas</taxon>
    </lineage>
</organism>
<evidence type="ECO:0000256" key="10">
    <source>
        <dbReference type="PROSITE-ProRule" id="PRU01360"/>
    </source>
</evidence>
<proteinExistence type="inferred from homology"/>
<keyword evidence="2 10" id="KW-0813">Transport</keyword>
<evidence type="ECO:0000259" key="12">
    <source>
        <dbReference type="Pfam" id="PF00593"/>
    </source>
</evidence>
<keyword evidence="4 10" id="KW-0812">Transmembrane</keyword>
<evidence type="ECO:0000259" key="13">
    <source>
        <dbReference type="Pfam" id="PF07715"/>
    </source>
</evidence>
<keyword evidence="3 10" id="KW-1134">Transmembrane beta strand</keyword>
<dbReference type="CDD" id="cd01347">
    <property type="entry name" value="ligand_gated_channel"/>
    <property type="match status" value="1"/>
</dbReference>
<comment type="subcellular location">
    <subcellularLocation>
        <location evidence="1 10">Cell outer membrane</location>
        <topology evidence="1 10">Multi-pass membrane protein</topology>
    </subcellularLocation>
</comment>
<dbReference type="EMBL" id="LUUK01000078">
    <property type="protein sequence ID" value="OAI22470.1"/>
    <property type="molecule type" value="Genomic_DNA"/>
</dbReference>
<evidence type="ECO:0000256" key="11">
    <source>
        <dbReference type="RuleBase" id="RU003357"/>
    </source>
</evidence>
<dbReference type="OrthoDB" id="9764669at2"/>
<dbReference type="InterPro" id="IPR000531">
    <property type="entry name" value="Beta-barrel_TonB"/>
</dbReference>
<evidence type="ECO:0000256" key="3">
    <source>
        <dbReference type="ARBA" id="ARBA00022452"/>
    </source>
</evidence>
<dbReference type="InterPro" id="IPR039426">
    <property type="entry name" value="TonB-dep_rcpt-like"/>
</dbReference>
<evidence type="ECO:0000313" key="14">
    <source>
        <dbReference type="EMBL" id="OAI22470.1"/>
    </source>
</evidence>
<dbReference type="GO" id="GO:0015889">
    <property type="term" value="P:cobalamin transport"/>
    <property type="evidence" value="ECO:0007669"/>
    <property type="project" value="TreeGrafter"/>
</dbReference>
<keyword evidence="14" id="KW-0675">Receptor</keyword>
<evidence type="ECO:0000256" key="2">
    <source>
        <dbReference type="ARBA" id="ARBA00022448"/>
    </source>
</evidence>
<feature type="domain" description="TonB-dependent receptor-like beta-barrel" evidence="12">
    <location>
        <begin position="203"/>
        <end position="595"/>
    </location>
</feature>
<sequence>MHKPYYPLLALAGAGTVFSGATPAESSVNLPDTVVTATRTATLTDELASATTVFTRADIEQSQVKTLPDLLKTAPGLDITQNGGYGQQANVYMRGTNSDHILVLIDGIKAGSVTLGTTAFQWLPIDQIERVEITRGPQSALYGSEAIGGVIQIFTRKGARTETPSISLDAGAGSFDTVNGAGSISGKWGDNWYSLGASHLGSQGFNTRSIGTETDRDAYYNTGLNARVGHRFANNAEVEAFFMRAEGKSEYDGTPNRTDFVNQVVGTTASFDVLEHWRSILRFGQTEDRADNFNANGQFNSQYNTTRWNASWQNEFRLTEAHRLTLGSDYRLDEVRSSVNYSESSRYDVGVFADLHSRLFDRHFINAALRWDENQAFGDRVTGNFGWRFNWDYGLSAFASFGNAFKAPTFNDLYWPHNQSDFAGFTYITEGNPRLKPEESTTFEAGLAGQHDWLNWQLRAYHTNIDNLIDWAGEILNSTTYRYQPQNVDKAQIDGLEAELGGQWLGWQNKLSMSLLSPRNRQTNLDLARRAEQSLSYDLSRSFGAVDVGGHVLAQGHRYDDRANTRKVDGFVTVDLRTAFHIDKHWTLSAKLNNLLDKQYQTVDTYNTAGRNFYFSVHYNN</sequence>
<dbReference type="InterPro" id="IPR036942">
    <property type="entry name" value="Beta-barrel_TonB_sf"/>
</dbReference>
<keyword evidence="5" id="KW-0732">Signal</keyword>
<dbReference type="PANTHER" id="PTHR30069:SF53">
    <property type="entry name" value="COLICIN I RECEPTOR-RELATED"/>
    <property type="match status" value="1"/>
</dbReference>
<evidence type="ECO:0000256" key="6">
    <source>
        <dbReference type="ARBA" id="ARBA00023065"/>
    </source>
</evidence>
<keyword evidence="15" id="KW-1185">Reference proteome</keyword>
<keyword evidence="6" id="KW-0406">Ion transport</keyword>
<keyword evidence="9 10" id="KW-0998">Cell outer membrane</keyword>
<dbReference type="SUPFAM" id="SSF56935">
    <property type="entry name" value="Porins"/>
    <property type="match status" value="1"/>
</dbReference>
<dbReference type="RefSeq" id="WP_064026474.1">
    <property type="nucleotide sequence ID" value="NZ_LUUK01000078.1"/>
</dbReference>
<dbReference type="InterPro" id="IPR037066">
    <property type="entry name" value="Plug_dom_sf"/>
</dbReference>
<accession>A0A177NZG8</accession>